<dbReference type="AlphaFoldDB" id="A0A0F9EDB8"/>
<proteinExistence type="predicted"/>
<feature type="non-terminal residue" evidence="1">
    <location>
        <position position="371"/>
    </location>
</feature>
<dbReference type="EMBL" id="LAZR01037508">
    <property type="protein sequence ID" value="KKL22018.1"/>
    <property type="molecule type" value="Genomic_DNA"/>
</dbReference>
<organism evidence="1">
    <name type="scientific">marine sediment metagenome</name>
    <dbReference type="NCBI Taxonomy" id="412755"/>
    <lineage>
        <taxon>unclassified sequences</taxon>
        <taxon>metagenomes</taxon>
        <taxon>ecological metagenomes</taxon>
    </lineage>
</organism>
<evidence type="ECO:0008006" key="2">
    <source>
        <dbReference type="Google" id="ProtNLM"/>
    </source>
</evidence>
<gene>
    <name evidence="1" type="ORF">LCGC14_2439630</name>
</gene>
<protein>
    <recommendedName>
        <fullName evidence="2">Phage tail tape measure protein domain-containing protein</fullName>
    </recommendedName>
</protein>
<reference evidence="1" key="1">
    <citation type="journal article" date="2015" name="Nature">
        <title>Complex archaea that bridge the gap between prokaryotes and eukaryotes.</title>
        <authorList>
            <person name="Spang A."/>
            <person name="Saw J.H."/>
            <person name="Jorgensen S.L."/>
            <person name="Zaremba-Niedzwiedzka K."/>
            <person name="Martijn J."/>
            <person name="Lind A.E."/>
            <person name="van Eijk R."/>
            <person name="Schleper C."/>
            <person name="Guy L."/>
            <person name="Ettema T.J."/>
        </authorList>
    </citation>
    <scope>NUCLEOTIDE SEQUENCE</scope>
</reference>
<comment type="caution">
    <text evidence="1">The sequence shown here is derived from an EMBL/GenBank/DDBJ whole genome shotgun (WGS) entry which is preliminary data.</text>
</comment>
<name>A0A0F9EDB8_9ZZZZ</name>
<sequence>MTNSTEKRVELVGNLQDVFNVFDKITNAATDLKSGEDVFKQYFAGMQGSAKDMYKGMMDASKDARLHQIKDAENLKKTFKSKFEDINASYTDMISDMRKSNIPLIGSIGEIAPASIKGVSGLQSGISALKGSILSELPFGGLVGVMMYGAMRQAEVEAQGVSVMRMFQQSGQVAKGELGSISEEARKLGVDLGKGPTGMFGEFQAAAAQFAQSGIDSSDVLKEINLHGSETGESLLTTSIRLDSLFKTGAGTSARMMSQMIRDFNLEGTESAKVVAGIGLAARDSGTSVTAFMTSVMRSSAAMRTMRVDITEVAEAQLKFAEIAKTTLGGQVSDQFAAAYNLASLEVTDILALARTLEDQADRRYSRADKA</sequence>
<evidence type="ECO:0000313" key="1">
    <source>
        <dbReference type="EMBL" id="KKL22018.1"/>
    </source>
</evidence>
<accession>A0A0F9EDB8</accession>